<dbReference type="STRING" id="596152.DesU5LDRAFT_2798"/>
<dbReference type="PANTHER" id="PTHR42884:SF14">
    <property type="entry name" value="NEUROENDOCRINE CONVERTASE 1"/>
    <property type="match status" value="1"/>
</dbReference>
<dbReference type="Pfam" id="PF03797">
    <property type="entry name" value="Autotransporter"/>
    <property type="match status" value="1"/>
</dbReference>
<dbReference type="PROSITE" id="PS51208">
    <property type="entry name" value="AUTOTRANSPORTER"/>
    <property type="match status" value="1"/>
</dbReference>
<dbReference type="SUPFAM" id="SSF52743">
    <property type="entry name" value="Subtilisin-like"/>
    <property type="match status" value="1"/>
</dbReference>
<name>I2Q3T7_9BACT</name>
<dbReference type="InterPro" id="IPR015500">
    <property type="entry name" value="Peptidase_S8_subtilisin-rel"/>
</dbReference>
<feature type="domain" description="Autotransporter" evidence="8">
    <location>
        <begin position="756"/>
        <end position="1028"/>
    </location>
</feature>
<dbReference type="SMART" id="SM00869">
    <property type="entry name" value="Autotransporter"/>
    <property type="match status" value="1"/>
</dbReference>
<evidence type="ECO:0000256" key="7">
    <source>
        <dbReference type="SAM" id="SignalP"/>
    </source>
</evidence>
<dbReference type="PRINTS" id="PR00723">
    <property type="entry name" value="SUBTILISIN"/>
</dbReference>
<accession>I2Q3T7</accession>
<comment type="similarity">
    <text evidence="6">Belongs to the peptidase S8 family.</text>
</comment>
<dbReference type="SUPFAM" id="SSF103515">
    <property type="entry name" value="Autotransporter"/>
    <property type="match status" value="1"/>
</dbReference>
<dbReference type="CDD" id="cd04848">
    <property type="entry name" value="Peptidases_S8_Autotransporter_serine_protease_like"/>
    <property type="match status" value="1"/>
</dbReference>
<dbReference type="InterPro" id="IPR000209">
    <property type="entry name" value="Peptidase_S8/S53_dom"/>
</dbReference>
<dbReference type="InterPro" id="IPR036852">
    <property type="entry name" value="Peptidase_S8/S53_dom_sf"/>
</dbReference>
<dbReference type="InterPro" id="IPR023827">
    <property type="entry name" value="Peptidase_S8_Asp-AS"/>
</dbReference>
<dbReference type="EMBL" id="JH600068">
    <property type="protein sequence ID" value="EIG54443.1"/>
    <property type="molecule type" value="Genomic_DNA"/>
</dbReference>
<evidence type="ECO:0000256" key="4">
    <source>
        <dbReference type="ARBA" id="ARBA00022825"/>
    </source>
</evidence>
<organism evidence="9">
    <name type="scientific">Desulfovibrio sp. U5L</name>
    <dbReference type="NCBI Taxonomy" id="596152"/>
    <lineage>
        <taxon>Bacteria</taxon>
        <taxon>Pseudomonadati</taxon>
        <taxon>Thermodesulfobacteriota</taxon>
        <taxon>Desulfovibrionia</taxon>
        <taxon>Desulfovibrionales</taxon>
        <taxon>Desulfovibrionaceae</taxon>
        <taxon>Desulfovibrio</taxon>
    </lineage>
</organism>
<dbReference type="PROSITE" id="PS00136">
    <property type="entry name" value="SUBTILASE_ASP"/>
    <property type="match status" value="1"/>
</dbReference>
<dbReference type="InterPro" id="IPR023828">
    <property type="entry name" value="Peptidase_S8_Ser-AS"/>
</dbReference>
<evidence type="ECO:0000313" key="9">
    <source>
        <dbReference type="EMBL" id="EIG54443.1"/>
    </source>
</evidence>
<feature type="chain" id="PRO_5003662715" evidence="7">
    <location>
        <begin position="19"/>
        <end position="1028"/>
    </location>
</feature>
<keyword evidence="2 7" id="KW-0732">Signal</keyword>
<evidence type="ECO:0000256" key="1">
    <source>
        <dbReference type="ARBA" id="ARBA00022670"/>
    </source>
</evidence>
<feature type="active site" description="Charge relay system" evidence="5 6">
    <location>
        <position position="318"/>
    </location>
</feature>
<feature type="signal peptide" evidence="7">
    <location>
        <begin position="1"/>
        <end position="18"/>
    </location>
</feature>
<dbReference type="InterPro" id="IPR036709">
    <property type="entry name" value="Autotransporte_beta_dom_sf"/>
</dbReference>
<sequence length="1028" mass="103300">MACVVLAVLLAMQAPAAAEIQVSPNPLQYGPGLIGAPTVWAAGYTGAGVTIAMVDTGLDITHPAFAGKVDSRSYNFALASEDEVYVPTNITNMVPHGTHTAGVALASGSSDAPGIAYDARIVVLRGVGWCNAPGIDDSVAASIGYFASLDNVRVLSSSYALQLTETGFNLWPAYTINPVQAQAALEAVANGKIIVAAVGNDRHEVLSPVAGRNPRGIPLFPFIQPANAQAGVYDDGGANYDFSALQRQSGLIIAVTAVGADKTIATYANYLGVTASWGLAAPGGNPAMAGGNDPAATPGIYSTFPVADGSYGFNVGTSEAAPAVSGSIALLEQAFPAYDAQDLAHVLFATAENIDGQPAVNGIYGYGLVRPDRAVAGPASLAAGSAVDVRDPQTVYWSRPLVTDGGFTKTGDGTLTVAGRTTATGDVLVREGALGVDGTLTLGTRLDVAQGATLAGFGTIRGDTTVNGVLGAGQLPNYADLIANNGGTLPDGIPLVGTSPGTLTFDGDVVLAATATTRVDLDGALQVPGGPGTYDRLVVDGTGHVFVAGGVLTPVLRDIPGGNNTFSPDIGAAFPFLTATNGALVAGSFAGLVQPASGLPADGRLDALYAPTGVALVVTPASYAGLAASQPANRNLLGLAAALDRARPVAGQALSGAGQSIFGGLYGQDRGGSLTSLAGLSGQGQAALGPATLEAFAGFADILANRQARLASGFEAAPPAPAPEVALAVASGGPLVSASPAGAPPTARAPNSASSLAQGPWSTWGQAFGRWSNVGAASGLPGSSLASGGVVFGADRAFSDDFAAGGAISYTRSGVESSTIKATADTYAAALYATWTPGPLVVGGRLAAGPSSTAMSRSFLFSDQPASVSGRSQGWGLLAAGDAGYRFELPGATVTPFGGLTVQNFQRQAFAETTGLGLGFPDERFSRLRSEVGLRAESLFTVGGTTIQPRLKLSWAHDFGDRGLTTRAALLGQGFTLAAADPGRNAAVASLDVEAWRAGNVALFASYTGEFRRNASAHQGTVGLRLGW</sequence>
<keyword evidence="4 6" id="KW-0720">Serine protease</keyword>
<dbReference type="PANTHER" id="PTHR42884">
    <property type="entry name" value="PROPROTEIN CONVERTASE SUBTILISIN/KEXIN-RELATED"/>
    <property type="match status" value="1"/>
</dbReference>
<dbReference type="PROSITE" id="PS00138">
    <property type="entry name" value="SUBTILASE_SER"/>
    <property type="match status" value="1"/>
</dbReference>
<dbReference type="InterPro" id="IPR034061">
    <property type="entry name" value="Peptidases_S8_Autotransporter"/>
</dbReference>
<feature type="active site" description="Charge relay system" evidence="5 6">
    <location>
        <position position="55"/>
    </location>
</feature>
<dbReference type="InterPro" id="IPR006315">
    <property type="entry name" value="OM_autotransptr_brl_dom"/>
</dbReference>
<protein>
    <submittedName>
        <fullName evidence="9">Outer membrane autotransporter barrel domain-containing protein</fullName>
    </submittedName>
</protein>
<keyword evidence="3 6" id="KW-0378">Hydrolase</keyword>
<evidence type="ECO:0000256" key="5">
    <source>
        <dbReference type="PIRSR" id="PIRSR615500-1"/>
    </source>
</evidence>
<evidence type="ECO:0000259" key="8">
    <source>
        <dbReference type="PROSITE" id="PS51208"/>
    </source>
</evidence>
<proteinExistence type="inferred from homology"/>
<dbReference type="HOGENOM" id="CLU_273187_0_0_7"/>
<dbReference type="Gene3D" id="3.40.50.200">
    <property type="entry name" value="Peptidase S8/S53 domain"/>
    <property type="match status" value="1"/>
</dbReference>
<evidence type="ECO:0000256" key="2">
    <source>
        <dbReference type="ARBA" id="ARBA00022729"/>
    </source>
</evidence>
<dbReference type="Pfam" id="PF00082">
    <property type="entry name" value="Peptidase_S8"/>
    <property type="match status" value="1"/>
</dbReference>
<dbReference type="GO" id="GO:0016485">
    <property type="term" value="P:protein processing"/>
    <property type="evidence" value="ECO:0007669"/>
    <property type="project" value="TreeGrafter"/>
</dbReference>
<dbReference type="InterPro" id="IPR005546">
    <property type="entry name" value="Autotransporte_beta"/>
</dbReference>
<dbReference type="NCBIfam" id="TIGR01414">
    <property type="entry name" value="autotrans_barl"/>
    <property type="match status" value="1"/>
</dbReference>
<dbReference type="GO" id="GO:0019867">
    <property type="term" value="C:outer membrane"/>
    <property type="evidence" value="ECO:0007669"/>
    <property type="project" value="InterPro"/>
</dbReference>
<dbReference type="eggNOG" id="COG1404">
    <property type="taxonomic scope" value="Bacteria"/>
</dbReference>
<dbReference type="PROSITE" id="PS51892">
    <property type="entry name" value="SUBTILASE"/>
    <property type="match status" value="1"/>
</dbReference>
<dbReference type="GO" id="GO:0004252">
    <property type="term" value="F:serine-type endopeptidase activity"/>
    <property type="evidence" value="ECO:0007669"/>
    <property type="project" value="UniProtKB-UniRule"/>
</dbReference>
<reference evidence="9" key="1">
    <citation type="submission" date="2011-11" db="EMBL/GenBank/DDBJ databases">
        <title>Improved High-Quality Draft sequence of Desulfovibrio sp. U5L.</title>
        <authorList>
            <consortium name="US DOE Joint Genome Institute"/>
            <person name="Lucas S."/>
            <person name="Han J."/>
            <person name="Lapidus A."/>
            <person name="Cheng J.-F."/>
            <person name="Goodwin L."/>
            <person name="Pitluck S."/>
            <person name="Peters L."/>
            <person name="Ovchinnikova G."/>
            <person name="Held B."/>
            <person name="Detter J.C."/>
            <person name="Han C."/>
            <person name="Tapia R."/>
            <person name="Land M."/>
            <person name="Hauser L."/>
            <person name="Kyrpides N."/>
            <person name="Ivanova N."/>
            <person name="Pagani I."/>
            <person name="Gabster J."/>
            <person name="Walker C."/>
            <person name="Stolyar S."/>
            <person name="Stahl D."/>
            <person name="Arkin A."/>
            <person name="Dehal P."/>
            <person name="Hazen T."/>
            <person name="Woyke T."/>
        </authorList>
    </citation>
    <scope>NUCLEOTIDE SEQUENCE [LARGE SCALE GENOMIC DNA]</scope>
    <source>
        <strain evidence="9">U5L</strain>
    </source>
</reference>
<dbReference type="eggNOG" id="COG4625">
    <property type="taxonomic scope" value="Bacteria"/>
</dbReference>
<evidence type="ECO:0000256" key="3">
    <source>
        <dbReference type="ARBA" id="ARBA00022801"/>
    </source>
</evidence>
<dbReference type="Gene3D" id="2.40.128.130">
    <property type="entry name" value="Autotransporter beta-domain"/>
    <property type="match status" value="1"/>
</dbReference>
<keyword evidence="1 6" id="KW-0645">Protease</keyword>
<gene>
    <name evidence="9" type="ORF">DesU5LDRAFT_2798</name>
</gene>
<feature type="active site" description="Charge relay system" evidence="5 6">
    <location>
        <position position="96"/>
    </location>
</feature>
<evidence type="ECO:0000256" key="6">
    <source>
        <dbReference type="PROSITE-ProRule" id="PRU01240"/>
    </source>
</evidence>
<dbReference type="AlphaFoldDB" id="I2Q3T7"/>